<dbReference type="PRINTS" id="PR00081">
    <property type="entry name" value="GDHRDH"/>
</dbReference>
<organism evidence="4 5">
    <name type="scientific">Subtercola boreus</name>
    <dbReference type="NCBI Taxonomy" id="120213"/>
    <lineage>
        <taxon>Bacteria</taxon>
        <taxon>Bacillati</taxon>
        <taxon>Actinomycetota</taxon>
        <taxon>Actinomycetes</taxon>
        <taxon>Micrococcales</taxon>
        <taxon>Microbacteriaceae</taxon>
        <taxon>Subtercola</taxon>
    </lineage>
</organism>
<proteinExistence type="inferred from homology"/>
<dbReference type="InterPro" id="IPR036291">
    <property type="entry name" value="NAD(P)-bd_dom_sf"/>
</dbReference>
<dbReference type="SUPFAM" id="SSF51735">
    <property type="entry name" value="NAD(P)-binding Rossmann-fold domains"/>
    <property type="match status" value="1"/>
</dbReference>
<dbReference type="PROSITE" id="PS00061">
    <property type="entry name" value="ADH_SHORT"/>
    <property type="match status" value="1"/>
</dbReference>
<dbReference type="CDD" id="cd05374">
    <property type="entry name" value="17beta-HSD-like_SDR_c"/>
    <property type="match status" value="1"/>
</dbReference>
<name>A0A3E0W7A6_9MICO</name>
<comment type="similarity">
    <text evidence="1 2">Belongs to the short-chain dehydrogenases/reductases (SDR) family.</text>
</comment>
<dbReference type="PANTHER" id="PTHR43313">
    <property type="entry name" value="SHORT-CHAIN DEHYDROGENASE/REDUCTASE FAMILY 9C"/>
    <property type="match status" value="1"/>
</dbReference>
<dbReference type="GO" id="GO:0016491">
    <property type="term" value="F:oxidoreductase activity"/>
    <property type="evidence" value="ECO:0007669"/>
    <property type="project" value="TreeGrafter"/>
</dbReference>
<dbReference type="PRINTS" id="PR00080">
    <property type="entry name" value="SDRFAMILY"/>
</dbReference>
<dbReference type="InterPro" id="IPR002347">
    <property type="entry name" value="SDR_fam"/>
</dbReference>
<accession>A0A3E0W7A6</accession>
<dbReference type="InterPro" id="IPR020904">
    <property type="entry name" value="Sc_DH/Rdtase_CS"/>
</dbReference>
<protein>
    <submittedName>
        <fullName evidence="4">Dehydrogenase</fullName>
    </submittedName>
</protein>
<evidence type="ECO:0000259" key="3">
    <source>
        <dbReference type="SMART" id="SM00822"/>
    </source>
</evidence>
<dbReference type="Proteomes" id="UP000256541">
    <property type="component" value="Unassembled WGS sequence"/>
</dbReference>
<evidence type="ECO:0000313" key="4">
    <source>
        <dbReference type="EMBL" id="RFA17077.1"/>
    </source>
</evidence>
<dbReference type="EMBL" id="NBXB01000006">
    <property type="protein sequence ID" value="RFA17077.1"/>
    <property type="molecule type" value="Genomic_DNA"/>
</dbReference>
<comment type="caution">
    <text evidence="4">The sequence shown here is derived from an EMBL/GenBank/DDBJ whole genome shotgun (WGS) entry which is preliminary data.</text>
</comment>
<feature type="domain" description="Ketoreductase" evidence="3">
    <location>
        <begin position="8"/>
        <end position="182"/>
    </location>
</feature>
<dbReference type="RefSeq" id="WP_116410120.1">
    <property type="nucleotide sequence ID" value="NZ_NBXB01000006.1"/>
</dbReference>
<sequence>MTTSHRKELIIVTGASTGMGAATARELGSRGFHVLAGVRRESDAERVRAADLEPVIIDITNPGNIEALAARVAGDPESRPLRAVVNNAGIAINAPVETLPLEQWRRQFEVNLFGHIAVTQAVLPFLRQSRGRVVNISSVGGKIAMGTYGAYSGAKFALEAVSDSLRRELAPQGVQVVLVEPGGVKTEMTGHGIERAQDFVQQMTSSQRDVYGDLMQAVINQAVSFTKSGVSADKAALVIAEAVTARKPKTRYTIGRDAALLTRLARILPDRTLDRITAANLRPHFPKAAAQR</sequence>
<dbReference type="SMART" id="SM00822">
    <property type="entry name" value="PKS_KR"/>
    <property type="match status" value="1"/>
</dbReference>
<gene>
    <name evidence="4" type="ORF">B7R22_01965</name>
</gene>
<dbReference type="AlphaFoldDB" id="A0A3E0W7A6"/>
<dbReference type="Pfam" id="PF00106">
    <property type="entry name" value="adh_short"/>
    <property type="match status" value="1"/>
</dbReference>
<dbReference type="PANTHER" id="PTHR43313:SF1">
    <property type="entry name" value="3BETA-HYDROXYSTEROID DEHYDROGENASE DHS-16"/>
    <property type="match status" value="1"/>
</dbReference>
<dbReference type="Gene3D" id="3.40.50.720">
    <property type="entry name" value="NAD(P)-binding Rossmann-like Domain"/>
    <property type="match status" value="1"/>
</dbReference>
<reference evidence="4 5" key="1">
    <citation type="submission" date="2017-04" db="EMBL/GenBank/DDBJ databases">
        <title>Comparative genome analysis of Subtercola boreus.</title>
        <authorList>
            <person name="Cho Y.-J."/>
            <person name="Cho A."/>
            <person name="Kim O.-S."/>
            <person name="Lee J.-I."/>
        </authorList>
    </citation>
    <scope>NUCLEOTIDE SEQUENCE [LARGE SCALE GENOMIC DNA]</scope>
    <source>
        <strain evidence="4 5">P27479</strain>
    </source>
</reference>
<dbReference type="InterPro" id="IPR057326">
    <property type="entry name" value="KR_dom"/>
</dbReference>
<dbReference type="GO" id="GO:0008202">
    <property type="term" value="P:steroid metabolic process"/>
    <property type="evidence" value="ECO:0007669"/>
    <property type="project" value="TreeGrafter"/>
</dbReference>
<evidence type="ECO:0000256" key="2">
    <source>
        <dbReference type="RuleBase" id="RU000363"/>
    </source>
</evidence>
<evidence type="ECO:0000256" key="1">
    <source>
        <dbReference type="ARBA" id="ARBA00006484"/>
    </source>
</evidence>
<evidence type="ECO:0000313" key="5">
    <source>
        <dbReference type="Proteomes" id="UP000256541"/>
    </source>
</evidence>
<dbReference type="OrthoDB" id="9792003at2"/>